<dbReference type="InterPro" id="IPR013685">
    <property type="entry name" value="POTRA_FtsQ_type"/>
</dbReference>
<feature type="compositionally biased region" description="Basic and acidic residues" evidence="8">
    <location>
        <begin position="22"/>
        <end position="38"/>
    </location>
</feature>
<dbReference type="PANTHER" id="PTHR37820">
    <property type="entry name" value="CELL DIVISION PROTEIN DIVIB"/>
    <property type="match status" value="1"/>
</dbReference>
<keyword evidence="4 9" id="KW-0812">Transmembrane</keyword>
<evidence type="ECO:0000313" key="11">
    <source>
        <dbReference type="EMBL" id="RRR20101.1"/>
    </source>
</evidence>
<evidence type="ECO:0000256" key="8">
    <source>
        <dbReference type="SAM" id="MobiDB-lite"/>
    </source>
</evidence>
<evidence type="ECO:0000256" key="1">
    <source>
        <dbReference type="ARBA" id="ARBA00004370"/>
    </source>
</evidence>
<feature type="transmembrane region" description="Helical" evidence="9">
    <location>
        <begin position="167"/>
        <end position="189"/>
    </location>
</feature>
<keyword evidence="12" id="KW-1185">Reference proteome</keyword>
<evidence type="ECO:0000313" key="12">
    <source>
        <dbReference type="Proteomes" id="UP000274327"/>
    </source>
</evidence>
<keyword evidence="7" id="KW-0131">Cell cycle</keyword>
<comment type="caution">
    <text evidence="11">The sequence shown here is derived from an EMBL/GenBank/DDBJ whole genome shotgun (WGS) entry which is preliminary data.</text>
</comment>
<evidence type="ECO:0000256" key="7">
    <source>
        <dbReference type="ARBA" id="ARBA00023306"/>
    </source>
</evidence>
<dbReference type="PANTHER" id="PTHR37820:SF1">
    <property type="entry name" value="CELL DIVISION PROTEIN FTSQ"/>
    <property type="match status" value="1"/>
</dbReference>
<evidence type="ECO:0000256" key="4">
    <source>
        <dbReference type="ARBA" id="ARBA00022692"/>
    </source>
</evidence>
<keyword evidence="2" id="KW-1003">Cell membrane</keyword>
<reference evidence="11 12" key="1">
    <citation type="submission" date="2018-07" db="EMBL/GenBank/DDBJ databases">
        <title>Brachybacteriurn paraconglorneratum KCTC 9916.</title>
        <authorList>
            <person name="Li Y."/>
        </authorList>
    </citation>
    <scope>NUCLEOTIDE SEQUENCE [LARGE SCALE GENOMIC DNA]</scope>
    <source>
        <strain evidence="11 12">KCTC 9916</strain>
    </source>
</reference>
<sequence length="389" mass="39482">MARRPTTPRPRPGTVRPTPPAERPEQSAERRPAREVRPRPTGGAGSGGGPSRTARSGRPPQSGRTPQSGGAAQPGRAAPTGRSAAPAASARSAHSAPSAHSAASPSPAPGAPRGRGHSLGRPAVAPEAPLAPPRTQEEESGGGRVVQAADRFRELVAGRPWRRRRRAIIAGTLVTLLVLVAALATAVMLPALQVRDITVEGTGYVAEEDVREAVASYSGDSVLLLPTDEIADRAAEVPGVASAEVDRAWPDGMTVTVTEAAPVAQLTRADGSTAVVDAAGEELPAAAAEAATLVPMTVQGGAADPEGAAATMSEVLASLPDPLRGAVREVSASSTSDVTLVLTLEEGGTKTVVWGDAHDAELKAEVVQALLGRPGTTIDVSSPVAPVTR</sequence>
<dbReference type="EMBL" id="QOCI01000001">
    <property type="protein sequence ID" value="RRR20101.1"/>
    <property type="molecule type" value="Genomic_DNA"/>
</dbReference>
<keyword evidence="5 9" id="KW-1133">Transmembrane helix</keyword>
<dbReference type="PROSITE" id="PS51779">
    <property type="entry name" value="POTRA"/>
    <property type="match status" value="1"/>
</dbReference>
<proteinExistence type="predicted"/>
<dbReference type="GO" id="GO:0051301">
    <property type="term" value="P:cell division"/>
    <property type="evidence" value="ECO:0007669"/>
    <property type="project" value="UniProtKB-KW"/>
</dbReference>
<dbReference type="Pfam" id="PF08478">
    <property type="entry name" value="POTRA_1"/>
    <property type="match status" value="1"/>
</dbReference>
<dbReference type="Pfam" id="PF03799">
    <property type="entry name" value="FtsQ_DivIB_C"/>
    <property type="match status" value="1"/>
</dbReference>
<accession>A0A3R8QQA3</accession>
<feature type="compositionally biased region" description="Low complexity" evidence="8">
    <location>
        <begin position="51"/>
        <end position="60"/>
    </location>
</feature>
<gene>
    <name evidence="11" type="ORF">DS079_01460</name>
</gene>
<evidence type="ECO:0000259" key="10">
    <source>
        <dbReference type="PROSITE" id="PS51779"/>
    </source>
</evidence>
<feature type="domain" description="POTRA" evidence="10">
    <location>
        <begin position="192"/>
        <end position="260"/>
    </location>
</feature>
<evidence type="ECO:0000256" key="6">
    <source>
        <dbReference type="ARBA" id="ARBA00023136"/>
    </source>
</evidence>
<feature type="compositionally biased region" description="Pro residues" evidence="8">
    <location>
        <begin position="7"/>
        <end position="21"/>
    </location>
</feature>
<dbReference type="InterPro" id="IPR034746">
    <property type="entry name" value="POTRA"/>
</dbReference>
<evidence type="ECO:0000256" key="5">
    <source>
        <dbReference type="ARBA" id="ARBA00022989"/>
    </source>
</evidence>
<dbReference type="Proteomes" id="UP000274327">
    <property type="component" value="Unassembled WGS sequence"/>
</dbReference>
<evidence type="ECO:0000256" key="3">
    <source>
        <dbReference type="ARBA" id="ARBA00022618"/>
    </source>
</evidence>
<keyword evidence="6 9" id="KW-0472">Membrane</keyword>
<comment type="subcellular location">
    <subcellularLocation>
        <location evidence="1">Membrane</location>
    </subcellularLocation>
</comment>
<feature type="region of interest" description="Disordered" evidence="8">
    <location>
        <begin position="1"/>
        <end position="146"/>
    </location>
</feature>
<dbReference type="InterPro" id="IPR050487">
    <property type="entry name" value="FtsQ_DivIB"/>
</dbReference>
<dbReference type="InterPro" id="IPR005548">
    <property type="entry name" value="Cell_div_FtsQ/DivIB_C"/>
</dbReference>
<evidence type="ECO:0000256" key="9">
    <source>
        <dbReference type="SAM" id="Phobius"/>
    </source>
</evidence>
<dbReference type="Gene3D" id="3.10.20.310">
    <property type="entry name" value="membrane protein fhac"/>
    <property type="match status" value="1"/>
</dbReference>
<dbReference type="GO" id="GO:0005886">
    <property type="term" value="C:plasma membrane"/>
    <property type="evidence" value="ECO:0007669"/>
    <property type="project" value="TreeGrafter"/>
</dbReference>
<dbReference type="AlphaFoldDB" id="A0A3R8QQA3"/>
<name>A0A3R8QQA3_9MICO</name>
<keyword evidence="3 11" id="KW-0132">Cell division</keyword>
<feature type="compositionally biased region" description="Low complexity" evidence="8">
    <location>
        <begin position="74"/>
        <end position="105"/>
    </location>
</feature>
<organism evidence="11 12">
    <name type="scientific">Brachybacterium paraconglomeratum</name>
    <dbReference type="NCBI Taxonomy" id="173362"/>
    <lineage>
        <taxon>Bacteria</taxon>
        <taxon>Bacillati</taxon>
        <taxon>Actinomycetota</taxon>
        <taxon>Actinomycetes</taxon>
        <taxon>Micrococcales</taxon>
        <taxon>Dermabacteraceae</taxon>
        <taxon>Brachybacterium</taxon>
    </lineage>
</organism>
<protein>
    <submittedName>
        <fullName evidence="11">Cell division protein</fullName>
    </submittedName>
</protein>
<evidence type="ECO:0000256" key="2">
    <source>
        <dbReference type="ARBA" id="ARBA00022475"/>
    </source>
</evidence>